<feature type="compositionally biased region" description="Basic and acidic residues" evidence="1">
    <location>
        <begin position="225"/>
        <end position="236"/>
    </location>
</feature>
<feature type="region of interest" description="Disordered" evidence="1">
    <location>
        <begin position="173"/>
        <end position="213"/>
    </location>
</feature>
<evidence type="ECO:0000313" key="2">
    <source>
        <dbReference type="EMBL" id="SPD07722.1"/>
    </source>
</evidence>
<feature type="compositionally biased region" description="Basic and acidic residues" evidence="1">
    <location>
        <begin position="67"/>
        <end position="77"/>
    </location>
</feature>
<dbReference type="InterPro" id="IPR021916">
    <property type="entry name" value="DUF3527"/>
</dbReference>
<gene>
    <name evidence="2" type="ORF">FSB_LOCUS35604</name>
</gene>
<protein>
    <recommendedName>
        <fullName evidence="3">DUF3527 domain-containing protein</fullName>
    </recommendedName>
</protein>
<reference evidence="2" key="1">
    <citation type="submission" date="2018-02" db="EMBL/GenBank/DDBJ databases">
        <authorList>
            <person name="Cohen D.B."/>
            <person name="Kent A.D."/>
        </authorList>
    </citation>
    <scope>NUCLEOTIDE SEQUENCE</scope>
</reference>
<dbReference type="AlphaFoldDB" id="A0A2N9H6K0"/>
<dbReference type="PANTHER" id="PTHR31390:SF12">
    <property type="entry name" value="PUTATIVE (DUF3527)-RELATED"/>
    <property type="match status" value="1"/>
</dbReference>
<evidence type="ECO:0008006" key="3">
    <source>
        <dbReference type="Google" id="ProtNLM"/>
    </source>
</evidence>
<feature type="compositionally biased region" description="Polar residues" evidence="1">
    <location>
        <begin position="268"/>
        <end position="284"/>
    </location>
</feature>
<feature type="compositionally biased region" description="Low complexity" evidence="1">
    <location>
        <begin position="173"/>
        <end position="182"/>
    </location>
</feature>
<feature type="region of interest" description="Disordered" evidence="1">
    <location>
        <begin position="266"/>
        <end position="323"/>
    </location>
</feature>
<dbReference type="EMBL" id="OIVN01002953">
    <property type="protein sequence ID" value="SPD07722.1"/>
    <property type="molecule type" value="Genomic_DNA"/>
</dbReference>
<name>A0A2N9H6K0_FAGSY</name>
<feature type="compositionally biased region" description="Polar residues" evidence="1">
    <location>
        <begin position="190"/>
        <end position="200"/>
    </location>
</feature>
<feature type="region of interest" description="Disordered" evidence="1">
    <location>
        <begin position="1"/>
        <end position="77"/>
    </location>
</feature>
<dbReference type="PANTHER" id="PTHR31390">
    <property type="entry name" value="EXPRESSED PROTEIN"/>
    <property type="match status" value="1"/>
</dbReference>
<accession>A0A2N9H6K0</accession>
<dbReference type="Pfam" id="PF12043">
    <property type="entry name" value="DUF3527"/>
    <property type="match status" value="2"/>
</dbReference>
<feature type="region of interest" description="Disordered" evidence="1">
    <location>
        <begin position="225"/>
        <end position="251"/>
    </location>
</feature>
<evidence type="ECO:0000256" key="1">
    <source>
        <dbReference type="SAM" id="MobiDB-lite"/>
    </source>
</evidence>
<feature type="region of interest" description="Disordered" evidence="1">
    <location>
        <begin position="564"/>
        <end position="586"/>
    </location>
</feature>
<feature type="compositionally biased region" description="Basic and acidic residues" evidence="1">
    <location>
        <begin position="294"/>
        <end position="317"/>
    </location>
</feature>
<proteinExistence type="predicted"/>
<sequence>MPSNLHPSNKFLRPAGEMGVSSELKKNSKQQNNSKIVKQRILSPQASQNPKCEDKLKVKNPVGLPYSDRRHREERHDIDDKISVQAKSSGNHQRQFVKANTSKEDELVKYMSSLPGYLQRAQSEENLQEKALNFGVLDWARLEKWKYKQKRLPAISNNNASCSSCDISSKATNGSSSFSSTVHSKKFSEQHSLPHSSLNSAHKGVHPLGAKPSVQNVIQFQDFETASKSKRDEQKKVPRTHKSFGRNFSDIMLDKGKRKDLDHKITSEMGNLSSNSRTNEVSLNQKHKASAWHGEAKKSKEELRESNIKRKDRDQKLISENGASHSNWRSYGVSLGSKEKLSAANDESRKRVEEFQQTDIDLTNRCPPGELNNIVLLLPNELPQNKYSEVFQLSQPEKLSKEKSSDVHGSSFSDSFSREEFHSARLHSEIPHSCPLPSRVETNNMSDMLPLSLINARGKELSSVASHTSHCSDKTSNLLSKGVHAEKFELDLKLSNSDVDSTPKTLDEELTELAARKARNPSPNRRFSFSLSRVGRSFSFKEGSSVPQLSSSYVSVKSGPVRSETSAYLDNSNKEKSHGHNRAKSSPFRRLLDPILKYKVPNSLHSAETVLPLKESLDSLCSRPTSVKDSLQNEKHKASTIQAFLQLTVKNGLPLFSFAVKNDGIILVATMKNLTSSGKDDSGRNYTFYFVNEIKKKSGSWISQESKRDSRGCVYNVVGQMKVSSSCFSDLSGQNSNNQFMMRESILSGGELRKEEQELPIHMPNRELAAVIVKIPSEKISHDGMESDKDSMEKLCIKCSPEDRCSCNYKESEDSDSIIVILPGGAHGSPNKGEPSPLIDRWKSGGSCDCGGWDVGCKLRVLSNKSQSTKIPKTSKACPIPDHIELFLQGGALQASPIFSLTALKDGIYSIEFNSSISFLQSFFICVALLSCKRPLDLSEIRNMSEAKVFKEPILNENDGILRRAAAKYAPNPPSSPVGRV</sequence>
<organism evidence="2">
    <name type="scientific">Fagus sylvatica</name>
    <name type="common">Beechnut</name>
    <dbReference type="NCBI Taxonomy" id="28930"/>
    <lineage>
        <taxon>Eukaryota</taxon>
        <taxon>Viridiplantae</taxon>
        <taxon>Streptophyta</taxon>
        <taxon>Embryophyta</taxon>
        <taxon>Tracheophyta</taxon>
        <taxon>Spermatophyta</taxon>
        <taxon>Magnoliopsida</taxon>
        <taxon>eudicotyledons</taxon>
        <taxon>Gunneridae</taxon>
        <taxon>Pentapetalae</taxon>
        <taxon>rosids</taxon>
        <taxon>fabids</taxon>
        <taxon>Fagales</taxon>
        <taxon>Fagaceae</taxon>
        <taxon>Fagus</taxon>
    </lineage>
</organism>